<comment type="caution">
    <text evidence="2">The sequence shown here is derived from an EMBL/GenBank/DDBJ whole genome shotgun (WGS) entry which is preliminary data.</text>
</comment>
<dbReference type="AlphaFoldDB" id="A0AAW1QH78"/>
<feature type="region of interest" description="Disordered" evidence="1">
    <location>
        <begin position="162"/>
        <end position="189"/>
    </location>
</feature>
<dbReference type="InterPro" id="IPR019309">
    <property type="entry name" value="WASHC3"/>
</dbReference>
<dbReference type="Pfam" id="PF10152">
    <property type="entry name" value="CCDC53"/>
    <property type="match status" value="1"/>
</dbReference>
<protein>
    <submittedName>
        <fullName evidence="2">Uncharacterized protein</fullName>
    </submittedName>
</protein>
<proteinExistence type="predicted"/>
<sequence length="189" mass="20818">MALASSSIETQRTLQAVACYTSNTVELINSLTLQCDSQLDTLQDRLQQLDINLQQLEVQLPVEPAQGPDSNTARPSSARHPETQEAAGPATQAQPQHQKQQQPNGPEPRAAIKPFAEQLQDSMAELRRELDHAAPLNLHEQRDRGSILSELANLANRRVMPYASPRVDEPEDPSDILSINGDPETMSLN</sequence>
<reference evidence="2 3" key="1">
    <citation type="journal article" date="2024" name="Nat. Commun.">
        <title>Phylogenomics reveals the evolutionary origins of lichenization in chlorophyte algae.</title>
        <authorList>
            <person name="Puginier C."/>
            <person name="Libourel C."/>
            <person name="Otte J."/>
            <person name="Skaloud P."/>
            <person name="Haon M."/>
            <person name="Grisel S."/>
            <person name="Petersen M."/>
            <person name="Berrin J.G."/>
            <person name="Delaux P.M."/>
            <person name="Dal Grande F."/>
            <person name="Keller J."/>
        </authorList>
    </citation>
    <scope>NUCLEOTIDE SEQUENCE [LARGE SCALE GENOMIC DNA]</scope>
    <source>
        <strain evidence="2 3">SAG 2145</strain>
    </source>
</reference>
<gene>
    <name evidence="2" type="ORF">WJX74_007085</name>
</gene>
<organism evidence="2 3">
    <name type="scientific">Apatococcus lobatus</name>
    <dbReference type="NCBI Taxonomy" id="904363"/>
    <lineage>
        <taxon>Eukaryota</taxon>
        <taxon>Viridiplantae</taxon>
        <taxon>Chlorophyta</taxon>
        <taxon>core chlorophytes</taxon>
        <taxon>Trebouxiophyceae</taxon>
        <taxon>Chlorellales</taxon>
        <taxon>Chlorellaceae</taxon>
        <taxon>Apatococcus</taxon>
    </lineage>
</organism>
<evidence type="ECO:0000256" key="1">
    <source>
        <dbReference type="SAM" id="MobiDB-lite"/>
    </source>
</evidence>
<accession>A0AAW1QH78</accession>
<dbReference type="EMBL" id="JALJOS010000043">
    <property type="protein sequence ID" value="KAK9820808.1"/>
    <property type="molecule type" value="Genomic_DNA"/>
</dbReference>
<keyword evidence="3" id="KW-1185">Reference proteome</keyword>
<evidence type="ECO:0000313" key="2">
    <source>
        <dbReference type="EMBL" id="KAK9820808.1"/>
    </source>
</evidence>
<feature type="region of interest" description="Disordered" evidence="1">
    <location>
        <begin position="62"/>
        <end position="109"/>
    </location>
</feature>
<dbReference type="Proteomes" id="UP001438707">
    <property type="component" value="Unassembled WGS sequence"/>
</dbReference>
<name>A0AAW1QH78_9CHLO</name>
<dbReference type="GO" id="GO:0071203">
    <property type="term" value="C:WASH complex"/>
    <property type="evidence" value="ECO:0007669"/>
    <property type="project" value="InterPro"/>
</dbReference>
<feature type="compositionally biased region" description="Low complexity" evidence="1">
    <location>
        <begin position="92"/>
        <end position="102"/>
    </location>
</feature>
<evidence type="ECO:0000313" key="3">
    <source>
        <dbReference type="Proteomes" id="UP001438707"/>
    </source>
</evidence>